<dbReference type="STRING" id="1082479.SAMN05216241_10477"/>
<dbReference type="GO" id="GO:0007165">
    <property type="term" value="P:signal transduction"/>
    <property type="evidence" value="ECO:0007669"/>
    <property type="project" value="UniProtKB-KW"/>
</dbReference>
<dbReference type="PANTHER" id="PTHR32089">
    <property type="entry name" value="METHYL-ACCEPTING CHEMOTAXIS PROTEIN MCPB"/>
    <property type="match status" value="1"/>
</dbReference>
<evidence type="ECO:0000313" key="8">
    <source>
        <dbReference type="Proteomes" id="UP000199415"/>
    </source>
</evidence>
<keyword evidence="4" id="KW-0812">Transmembrane</keyword>
<dbReference type="RefSeq" id="WP_176758568.1">
    <property type="nucleotide sequence ID" value="NZ_FNCE01000004.1"/>
</dbReference>
<dbReference type="Pfam" id="PF00672">
    <property type="entry name" value="HAMP"/>
    <property type="match status" value="1"/>
</dbReference>
<keyword evidence="4" id="KW-0472">Membrane</keyword>
<feature type="domain" description="Methyl-accepting transducer" evidence="5">
    <location>
        <begin position="466"/>
        <end position="681"/>
    </location>
</feature>
<dbReference type="AlphaFoldDB" id="A0A1G7QNF5"/>
<keyword evidence="4" id="KW-1133">Transmembrane helix</keyword>
<dbReference type="EMBL" id="FNCE01000004">
    <property type="protein sequence ID" value="SDG00013.1"/>
    <property type="molecule type" value="Genomic_DNA"/>
</dbReference>
<gene>
    <name evidence="7" type="ORF">SAMN05216241_10477</name>
</gene>
<accession>A0A1G7QNF5</accession>
<dbReference type="PROSITE" id="PS50885">
    <property type="entry name" value="HAMP"/>
    <property type="match status" value="1"/>
</dbReference>
<feature type="transmembrane region" description="Helical" evidence="4">
    <location>
        <begin position="12"/>
        <end position="33"/>
    </location>
</feature>
<dbReference type="Proteomes" id="UP000199415">
    <property type="component" value="Unassembled WGS sequence"/>
</dbReference>
<dbReference type="InterPro" id="IPR003660">
    <property type="entry name" value="HAMP_dom"/>
</dbReference>
<evidence type="ECO:0000313" key="7">
    <source>
        <dbReference type="EMBL" id="SDG00013.1"/>
    </source>
</evidence>
<dbReference type="CDD" id="cd06225">
    <property type="entry name" value="HAMP"/>
    <property type="match status" value="1"/>
</dbReference>
<comment type="similarity">
    <text evidence="2">Belongs to the methyl-accepting chemotaxis (MCP) protein family.</text>
</comment>
<evidence type="ECO:0000256" key="3">
    <source>
        <dbReference type="PROSITE-ProRule" id="PRU00284"/>
    </source>
</evidence>
<dbReference type="SMART" id="SM00283">
    <property type="entry name" value="MA"/>
    <property type="match status" value="1"/>
</dbReference>
<dbReference type="PROSITE" id="PS50111">
    <property type="entry name" value="CHEMOTAXIS_TRANSDUC_2"/>
    <property type="match status" value="1"/>
</dbReference>
<evidence type="ECO:0000256" key="2">
    <source>
        <dbReference type="ARBA" id="ARBA00029447"/>
    </source>
</evidence>
<feature type="domain" description="HAMP" evidence="6">
    <location>
        <begin position="366"/>
        <end position="419"/>
    </location>
</feature>
<organism evidence="7 8">
    <name type="scientific">Limimonas halophila</name>
    <dbReference type="NCBI Taxonomy" id="1082479"/>
    <lineage>
        <taxon>Bacteria</taxon>
        <taxon>Pseudomonadati</taxon>
        <taxon>Pseudomonadota</taxon>
        <taxon>Alphaproteobacteria</taxon>
        <taxon>Rhodospirillales</taxon>
        <taxon>Rhodovibrionaceae</taxon>
        <taxon>Limimonas</taxon>
    </lineage>
</organism>
<dbReference type="SMART" id="SM00304">
    <property type="entry name" value="HAMP"/>
    <property type="match status" value="1"/>
</dbReference>
<proteinExistence type="inferred from homology"/>
<dbReference type="Gene3D" id="1.10.8.500">
    <property type="entry name" value="HAMP domain in histidine kinase"/>
    <property type="match status" value="1"/>
</dbReference>
<keyword evidence="1 3" id="KW-0807">Transducer</keyword>
<name>A0A1G7QNF5_9PROT</name>
<feature type="transmembrane region" description="Helical" evidence="4">
    <location>
        <begin position="342"/>
        <end position="365"/>
    </location>
</feature>
<dbReference type="PANTHER" id="PTHR32089:SF112">
    <property type="entry name" value="LYSOZYME-LIKE PROTEIN-RELATED"/>
    <property type="match status" value="1"/>
</dbReference>
<dbReference type="GO" id="GO:0016020">
    <property type="term" value="C:membrane"/>
    <property type="evidence" value="ECO:0007669"/>
    <property type="project" value="InterPro"/>
</dbReference>
<reference evidence="7 8" key="1">
    <citation type="submission" date="2016-10" db="EMBL/GenBank/DDBJ databases">
        <authorList>
            <person name="de Groot N.N."/>
        </authorList>
    </citation>
    <scope>NUCLEOTIDE SEQUENCE [LARGE SCALE GENOMIC DNA]</scope>
    <source>
        <strain evidence="7 8">DSM 25584</strain>
    </source>
</reference>
<sequence>MHTVRLATKLPVVVTVSALMVAAVTGGVSFLVAKDSLYQASRERLAALLETRGAAIEAYAGSVRRDLELLATSEQVRAAADAFRIAHTGLGFDENAMLRKVFVEQNPKKPENRSELIEAEGRTASSYNRPHANHHPFFRSFARVRGYADIYLVSAKGDVIYSVNKRADFARNLNDGKWAKTGLGRVYAAARKAEGEPKLHFTGFRAYAPLNGAPSGFVARRVLSADGKLLGVIAARLPAARVSQLTAKAPGLGRTGEIVAVGGDGRLRTDVRGLDGSQILDRSVDNAAVRAAQQGRTGAAEVTGLRGNSALTVYEPVTVLGERWALLAQQDLSEINAPANALVWRVLAVIALAGGLVAAAGWLFARTTARPIAAMTDAMKTIAQGTTDIEVPGRTRRDEIGDMADACAVFRDAIRDSQKLAEEEQAKQERQAARARKLAELTDAFDRTATQVLESVGQQTSALSNTADRVHTIAETANGKARQAATGAQEANANVQTVATAAERLDASIQAIAGQVSDATQVANDAVAEADRAGEQVRSLSEAADKIGEVVTMIQDIAEKTNLLALNATIEAARAGEAGKGFAVVADEVKTLANQTSKATQDIGEHVQRVQAETGDAVTAIERIGESIRRIDTQAGEIAGAIEQQREAASEITGNAQHAAKGTQDASQYIEEVSSAADETDQAAGDVVASVRALTEQADHLRGEVDRFLQDVRGI</sequence>
<evidence type="ECO:0000259" key="5">
    <source>
        <dbReference type="PROSITE" id="PS50111"/>
    </source>
</evidence>
<dbReference type="Pfam" id="PF00015">
    <property type="entry name" value="MCPsignal"/>
    <property type="match status" value="1"/>
</dbReference>
<keyword evidence="8" id="KW-1185">Reference proteome</keyword>
<evidence type="ECO:0000256" key="1">
    <source>
        <dbReference type="ARBA" id="ARBA00023224"/>
    </source>
</evidence>
<evidence type="ECO:0000259" key="6">
    <source>
        <dbReference type="PROSITE" id="PS50885"/>
    </source>
</evidence>
<dbReference type="Gene3D" id="3.30.450.20">
    <property type="entry name" value="PAS domain"/>
    <property type="match status" value="1"/>
</dbReference>
<protein>
    <submittedName>
        <fullName evidence="7">Methyl-accepting chemotaxis protein</fullName>
    </submittedName>
</protein>
<dbReference type="InterPro" id="IPR004089">
    <property type="entry name" value="MCPsignal_dom"/>
</dbReference>
<dbReference type="SUPFAM" id="SSF58104">
    <property type="entry name" value="Methyl-accepting chemotaxis protein (MCP) signaling domain"/>
    <property type="match status" value="1"/>
</dbReference>
<evidence type="ECO:0000256" key="4">
    <source>
        <dbReference type="SAM" id="Phobius"/>
    </source>
</evidence>
<dbReference type="Gene3D" id="1.10.287.950">
    <property type="entry name" value="Methyl-accepting chemotaxis protein"/>
    <property type="match status" value="1"/>
</dbReference>